<sequence length="374" mass="43044">MPNKLLFIALIFPLFLSAQIKVDLTIHIPKKTSDSLFISGNFNDWNPNNNTFNLKQKDSLTYFISMNLPQGNQEFKITRGSWDKAESKIDGKPIANRTINLNVDTTMNIDVANWNDNFKQVKEEYHFGDHVHVVDSAFFMPQLNKHRQVWIYLPKDYSKLKKKYPVIYMQDGQNLFHANPPRADEWAVDTVMDSLIREGSKEMIIVGIDHGGKDRLKEYNPYDSQYGKGEGKAYVQFLVETLKPYIDSRYRTLKDVKNTSIAGSSMGGLISMYAIAEYPKVFGSAGVFSPAFWLAPKIYDEVTARLTSLKNSKVFFVAGDKEGAAMVRDMKKVYDILNPDGKNKNIVLLEKEDGKHTEWFWHREFVPFYKFIAK</sequence>
<dbReference type="OrthoDB" id="9803578at2"/>
<proteinExistence type="predicted"/>
<dbReference type="Gene3D" id="2.60.40.10">
    <property type="entry name" value="Immunoglobulins"/>
    <property type="match status" value="1"/>
</dbReference>
<dbReference type="EMBL" id="SJSN01000011">
    <property type="protein sequence ID" value="TCD07014.1"/>
    <property type="molecule type" value="Genomic_DNA"/>
</dbReference>
<dbReference type="InterPro" id="IPR029058">
    <property type="entry name" value="AB_hydrolase_fold"/>
</dbReference>
<dbReference type="GO" id="GO:0005524">
    <property type="term" value="F:ATP binding"/>
    <property type="evidence" value="ECO:0007669"/>
    <property type="project" value="UniProtKB-KW"/>
</dbReference>
<dbReference type="Proteomes" id="UP000291485">
    <property type="component" value="Unassembled WGS sequence"/>
</dbReference>
<evidence type="ECO:0000259" key="1">
    <source>
        <dbReference type="Pfam" id="PF22058"/>
    </source>
</evidence>
<name>A0A4V6N667_9SPHI</name>
<comment type="caution">
    <text evidence="2">The sequence shown here is derived from an EMBL/GenBank/DDBJ whole genome shotgun (WGS) entry which is preliminary data.</text>
</comment>
<dbReference type="Pfam" id="PF22058">
    <property type="entry name" value="X25_BaPul_like"/>
    <property type="match status" value="1"/>
</dbReference>
<feature type="domain" description="Amylopullulanase X25" evidence="1">
    <location>
        <begin position="40"/>
        <end position="103"/>
    </location>
</feature>
<keyword evidence="2" id="KW-0547">Nucleotide-binding</keyword>
<dbReference type="AlphaFoldDB" id="A0A4V6N667"/>
<evidence type="ECO:0000313" key="3">
    <source>
        <dbReference type="Proteomes" id="UP000291485"/>
    </source>
</evidence>
<dbReference type="InterPro" id="IPR000801">
    <property type="entry name" value="Esterase-like"/>
</dbReference>
<dbReference type="InterPro" id="IPR050583">
    <property type="entry name" value="Mycobacterial_A85_antigen"/>
</dbReference>
<dbReference type="Gene3D" id="3.40.50.1820">
    <property type="entry name" value="alpha/beta hydrolase"/>
    <property type="match status" value="1"/>
</dbReference>
<dbReference type="Pfam" id="PF00756">
    <property type="entry name" value="Esterase"/>
    <property type="match status" value="1"/>
</dbReference>
<protein>
    <submittedName>
        <fullName evidence="2">Phosphonate ABC transporter ATP-binding protein</fullName>
    </submittedName>
</protein>
<keyword evidence="2" id="KW-0067">ATP-binding</keyword>
<dbReference type="RefSeq" id="WP_131560084.1">
    <property type="nucleotide sequence ID" value="NZ_SJSN01000011.1"/>
</dbReference>
<dbReference type="InterPro" id="IPR013783">
    <property type="entry name" value="Ig-like_fold"/>
</dbReference>
<organism evidence="2 3">
    <name type="scientific">Pedobacter frigidisoli</name>
    <dbReference type="NCBI Taxonomy" id="2530455"/>
    <lineage>
        <taxon>Bacteria</taxon>
        <taxon>Pseudomonadati</taxon>
        <taxon>Bacteroidota</taxon>
        <taxon>Sphingobacteriia</taxon>
        <taxon>Sphingobacteriales</taxon>
        <taxon>Sphingobacteriaceae</taxon>
        <taxon>Pedobacter</taxon>
    </lineage>
</organism>
<dbReference type="SUPFAM" id="SSF49452">
    <property type="entry name" value="Starch-binding domain-like"/>
    <property type="match status" value="1"/>
</dbReference>
<dbReference type="PANTHER" id="PTHR48098:SF6">
    <property type="entry name" value="FERRI-BACILLIBACTIN ESTERASE BESA"/>
    <property type="match status" value="1"/>
</dbReference>
<dbReference type="InterPro" id="IPR013784">
    <property type="entry name" value="Carb-bd-like_fold"/>
</dbReference>
<dbReference type="SUPFAM" id="SSF53474">
    <property type="entry name" value="alpha/beta-Hydrolases"/>
    <property type="match status" value="1"/>
</dbReference>
<gene>
    <name evidence="2" type="ORF">EZ449_14570</name>
</gene>
<reference evidence="2 3" key="1">
    <citation type="submission" date="2019-02" db="EMBL/GenBank/DDBJ databases">
        <title>Pedobacter sp. RP-3-11 sp. nov., isolated from Arctic soil.</title>
        <authorList>
            <person name="Dahal R.H."/>
        </authorList>
    </citation>
    <scope>NUCLEOTIDE SEQUENCE [LARGE SCALE GENOMIC DNA]</scope>
    <source>
        <strain evidence="2 3">RP-3-11</strain>
    </source>
</reference>
<evidence type="ECO:0000313" key="2">
    <source>
        <dbReference type="EMBL" id="TCD07014.1"/>
    </source>
</evidence>
<dbReference type="GO" id="GO:0030246">
    <property type="term" value="F:carbohydrate binding"/>
    <property type="evidence" value="ECO:0007669"/>
    <property type="project" value="InterPro"/>
</dbReference>
<dbReference type="PANTHER" id="PTHR48098">
    <property type="entry name" value="ENTEROCHELIN ESTERASE-RELATED"/>
    <property type="match status" value="1"/>
</dbReference>
<dbReference type="InterPro" id="IPR054409">
    <property type="entry name" value="X25_BaPul-like"/>
</dbReference>
<accession>A0A4V6N667</accession>
<keyword evidence="3" id="KW-1185">Reference proteome</keyword>